<keyword evidence="3 6" id="KW-1133">Transmembrane helix</keyword>
<evidence type="ECO:0000313" key="7">
    <source>
        <dbReference type="EMBL" id="KAF2085221.1"/>
    </source>
</evidence>
<protein>
    <recommendedName>
        <fullName evidence="9">Cora-domain-containing protein</fullName>
    </recommendedName>
</protein>
<name>A0A9P4HT94_9PEZI</name>
<proteinExistence type="predicted"/>
<keyword evidence="5" id="KW-0175">Coiled coil</keyword>
<dbReference type="OrthoDB" id="5430750at2759"/>
<dbReference type="EMBL" id="ML978732">
    <property type="protein sequence ID" value="KAF2085221.1"/>
    <property type="molecule type" value="Genomic_DNA"/>
</dbReference>
<dbReference type="Gene3D" id="1.20.58.340">
    <property type="entry name" value="Magnesium transport protein CorA, transmembrane region"/>
    <property type="match status" value="1"/>
</dbReference>
<dbReference type="InterPro" id="IPR002523">
    <property type="entry name" value="MgTranspt_CorA/ZnTranspt_ZntB"/>
</dbReference>
<feature type="coiled-coil region" evidence="5">
    <location>
        <begin position="236"/>
        <end position="270"/>
    </location>
</feature>
<evidence type="ECO:0008006" key="9">
    <source>
        <dbReference type="Google" id="ProtNLM"/>
    </source>
</evidence>
<sequence>MSERKSNCIWQRNICFHFPFAIYEDNQTNEPKQEEGEELWRFGPPNFNKDGGSRWSSFRFLPSAPRANVLNEESRFVRRAITANDKDEEGLSGGLKLDTRWVALVSAPPSMFKSGRLVEVCLREVLSHWKSSNIKRIEEICLELNEELDVKMNDQDFWRRDVQYTLRDVSRMAEGLTLLSDSIYDVVKRDPNVWETFRKQRLSERRYKLDESKKPDEITEAARLKYLLWEIFDMELMKINASLEAKQKTMNNLRQRLVDLSQTRASLYANQLGDHVKYPTYVSILFLPLSFVTALWSMNYDVHSGSGFIATMLSTSLATLILMIFLVNKFSQEAV</sequence>
<dbReference type="InterPro" id="IPR045863">
    <property type="entry name" value="CorA_TM1_TM2"/>
</dbReference>
<evidence type="ECO:0000256" key="2">
    <source>
        <dbReference type="ARBA" id="ARBA00022692"/>
    </source>
</evidence>
<dbReference type="GO" id="GO:0046873">
    <property type="term" value="F:metal ion transmembrane transporter activity"/>
    <property type="evidence" value="ECO:0007669"/>
    <property type="project" value="InterPro"/>
</dbReference>
<feature type="transmembrane region" description="Helical" evidence="6">
    <location>
        <begin position="278"/>
        <end position="296"/>
    </location>
</feature>
<reference evidence="7" key="1">
    <citation type="journal article" date="2020" name="Stud. Mycol.">
        <title>101 Dothideomycetes genomes: a test case for predicting lifestyles and emergence of pathogens.</title>
        <authorList>
            <person name="Haridas S."/>
            <person name="Albert R."/>
            <person name="Binder M."/>
            <person name="Bloem J."/>
            <person name="Labutti K."/>
            <person name="Salamov A."/>
            <person name="Andreopoulos B."/>
            <person name="Baker S."/>
            <person name="Barry K."/>
            <person name="Bills G."/>
            <person name="Bluhm B."/>
            <person name="Cannon C."/>
            <person name="Castanera R."/>
            <person name="Culley D."/>
            <person name="Daum C."/>
            <person name="Ezra D."/>
            <person name="Gonzalez J."/>
            <person name="Henrissat B."/>
            <person name="Kuo A."/>
            <person name="Liang C."/>
            <person name="Lipzen A."/>
            <person name="Lutzoni F."/>
            <person name="Magnuson J."/>
            <person name="Mondo S."/>
            <person name="Nolan M."/>
            <person name="Ohm R."/>
            <person name="Pangilinan J."/>
            <person name="Park H.-J."/>
            <person name="Ramirez L."/>
            <person name="Alfaro M."/>
            <person name="Sun H."/>
            <person name="Tritt A."/>
            <person name="Yoshinaga Y."/>
            <person name="Zwiers L.-H."/>
            <person name="Turgeon B."/>
            <person name="Goodwin S."/>
            <person name="Spatafora J."/>
            <person name="Crous P."/>
            <person name="Grigoriev I."/>
        </authorList>
    </citation>
    <scope>NUCLEOTIDE SEQUENCE</scope>
    <source>
        <strain evidence="7">CBS 121410</strain>
    </source>
</reference>
<feature type="transmembrane region" description="Helical" evidence="6">
    <location>
        <begin position="308"/>
        <end position="327"/>
    </location>
</feature>
<evidence type="ECO:0000256" key="3">
    <source>
        <dbReference type="ARBA" id="ARBA00022989"/>
    </source>
</evidence>
<dbReference type="SUPFAM" id="SSF144083">
    <property type="entry name" value="Magnesium transport protein CorA, transmembrane region"/>
    <property type="match status" value="1"/>
</dbReference>
<keyword evidence="4 6" id="KW-0472">Membrane</keyword>
<dbReference type="Proteomes" id="UP000799776">
    <property type="component" value="Unassembled WGS sequence"/>
</dbReference>
<dbReference type="AlphaFoldDB" id="A0A9P4HT94"/>
<organism evidence="7 8">
    <name type="scientific">Saccharata proteae CBS 121410</name>
    <dbReference type="NCBI Taxonomy" id="1314787"/>
    <lineage>
        <taxon>Eukaryota</taxon>
        <taxon>Fungi</taxon>
        <taxon>Dikarya</taxon>
        <taxon>Ascomycota</taxon>
        <taxon>Pezizomycotina</taxon>
        <taxon>Dothideomycetes</taxon>
        <taxon>Dothideomycetes incertae sedis</taxon>
        <taxon>Botryosphaeriales</taxon>
        <taxon>Saccharataceae</taxon>
        <taxon>Saccharata</taxon>
    </lineage>
</organism>
<dbReference type="Pfam" id="PF01544">
    <property type="entry name" value="CorA"/>
    <property type="match status" value="1"/>
</dbReference>
<evidence type="ECO:0000256" key="1">
    <source>
        <dbReference type="ARBA" id="ARBA00004141"/>
    </source>
</evidence>
<evidence type="ECO:0000256" key="5">
    <source>
        <dbReference type="SAM" id="Coils"/>
    </source>
</evidence>
<accession>A0A9P4HT94</accession>
<evidence type="ECO:0000256" key="6">
    <source>
        <dbReference type="SAM" id="Phobius"/>
    </source>
</evidence>
<dbReference type="GO" id="GO:0016020">
    <property type="term" value="C:membrane"/>
    <property type="evidence" value="ECO:0007669"/>
    <property type="project" value="UniProtKB-SubCell"/>
</dbReference>
<keyword evidence="2 6" id="KW-0812">Transmembrane</keyword>
<evidence type="ECO:0000256" key="4">
    <source>
        <dbReference type="ARBA" id="ARBA00023136"/>
    </source>
</evidence>
<evidence type="ECO:0000313" key="8">
    <source>
        <dbReference type="Proteomes" id="UP000799776"/>
    </source>
</evidence>
<keyword evidence="8" id="KW-1185">Reference proteome</keyword>
<gene>
    <name evidence="7" type="ORF">K490DRAFT_67872</name>
</gene>
<comment type="subcellular location">
    <subcellularLocation>
        <location evidence="1">Membrane</location>
        <topology evidence="1">Multi-pass membrane protein</topology>
    </subcellularLocation>
</comment>
<comment type="caution">
    <text evidence="7">The sequence shown here is derived from an EMBL/GenBank/DDBJ whole genome shotgun (WGS) entry which is preliminary data.</text>
</comment>